<feature type="compositionally biased region" description="Basic and acidic residues" evidence="1">
    <location>
        <begin position="87"/>
        <end position="97"/>
    </location>
</feature>
<dbReference type="AlphaFoldDB" id="A0A366M8U2"/>
<name>A0A366M8U2_9EURY</name>
<reference evidence="3 4" key="1">
    <citation type="submission" date="2018-06" db="EMBL/GenBank/DDBJ databases">
        <title>Genomic insight into two independent archaeal endosymbiosis events.</title>
        <authorList>
            <person name="Lind A.E."/>
            <person name="Lewis W.H."/>
            <person name="Spang A."/>
            <person name="Guy L."/>
            <person name="Embley M.T."/>
            <person name="Ettema T.J.G."/>
        </authorList>
    </citation>
    <scope>NUCLEOTIDE SEQUENCE [LARGE SCALE GENOMIC DNA]</scope>
    <source>
        <strain evidence="3">NOE</strain>
    </source>
</reference>
<accession>A0A366M8U2</accession>
<evidence type="ECO:0000256" key="2">
    <source>
        <dbReference type="SAM" id="Phobius"/>
    </source>
</evidence>
<protein>
    <submittedName>
        <fullName evidence="3">Uncharacterized protein</fullName>
    </submittedName>
</protein>
<proteinExistence type="predicted"/>
<comment type="caution">
    <text evidence="3">The sequence shown here is derived from an EMBL/GenBank/DDBJ whole genome shotgun (WGS) entry which is preliminary data.</text>
</comment>
<evidence type="ECO:0000313" key="4">
    <source>
        <dbReference type="Proteomes" id="UP000253099"/>
    </source>
</evidence>
<gene>
    <name evidence="3" type="ORF">ALNOE001_17090</name>
</gene>
<evidence type="ECO:0000256" key="1">
    <source>
        <dbReference type="SAM" id="MobiDB-lite"/>
    </source>
</evidence>
<organism evidence="3 4">
    <name type="scientific">Candidatus Methanobinarius endosymbioticus</name>
    <dbReference type="NCBI Taxonomy" id="2006182"/>
    <lineage>
        <taxon>Archaea</taxon>
        <taxon>Methanobacteriati</taxon>
        <taxon>Methanobacteriota</taxon>
        <taxon>Methanomada group</taxon>
        <taxon>Methanobacteria</taxon>
        <taxon>Methanobacteriales</taxon>
        <taxon>Methanobacteriaceae</taxon>
        <taxon>Candidatus Methanobinarius</taxon>
    </lineage>
</organism>
<dbReference type="Proteomes" id="UP000253099">
    <property type="component" value="Unassembled WGS sequence"/>
</dbReference>
<feature type="transmembrane region" description="Helical" evidence="2">
    <location>
        <begin position="6"/>
        <end position="24"/>
    </location>
</feature>
<evidence type="ECO:0000313" key="3">
    <source>
        <dbReference type="EMBL" id="RBQ22648.1"/>
    </source>
</evidence>
<feature type="region of interest" description="Disordered" evidence="1">
    <location>
        <begin position="34"/>
        <end position="97"/>
    </location>
</feature>
<sequence>MNDEFYYIIAIFMLFSIVLSSVIADETDEGKEIEKESLNSYKNPSNDLVVAKAGTKSNKKNSDDNNNAGDDKHSHIENSSNKNTKQKNFEVEVKPKN</sequence>
<keyword evidence="2" id="KW-1133">Transmembrane helix</keyword>
<keyword evidence="2" id="KW-0472">Membrane</keyword>
<keyword evidence="2" id="KW-0812">Transmembrane</keyword>
<dbReference type="EMBL" id="NIZT01000057">
    <property type="protein sequence ID" value="RBQ22648.1"/>
    <property type="molecule type" value="Genomic_DNA"/>
</dbReference>
<keyword evidence="4" id="KW-1185">Reference proteome</keyword>